<keyword evidence="1" id="KW-0812">Transmembrane</keyword>
<evidence type="ECO:0000256" key="1">
    <source>
        <dbReference type="SAM" id="Phobius"/>
    </source>
</evidence>
<dbReference type="EMBL" id="REFS01000001">
    <property type="protein sequence ID" value="RMB24965.1"/>
    <property type="molecule type" value="Genomic_DNA"/>
</dbReference>
<dbReference type="Proteomes" id="UP000282007">
    <property type="component" value="Chromosome"/>
</dbReference>
<dbReference type="Pfam" id="PF24035">
    <property type="entry name" value="DUF7344"/>
    <property type="match status" value="1"/>
</dbReference>
<name>A0A3M0DRW8_9EURY</name>
<dbReference type="Proteomes" id="UP000277326">
    <property type="component" value="Unassembled WGS sequence"/>
</dbReference>
<feature type="transmembrane region" description="Helical" evidence="1">
    <location>
        <begin position="149"/>
        <end position="169"/>
    </location>
</feature>
<protein>
    <recommendedName>
        <fullName evidence="2">DUF7344 domain-containing protein</fullName>
    </recommendedName>
</protein>
<keyword evidence="1" id="KW-1133">Transmembrane helix</keyword>
<dbReference type="GeneID" id="38471164"/>
<dbReference type="AlphaFoldDB" id="A0A3M0DRW8"/>
<feature type="transmembrane region" description="Helical" evidence="1">
    <location>
        <begin position="123"/>
        <end position="143"/>
    </location>
</feature>
<evidence type="ECO:0000313" key="3">
    <source>
        <dbReference type="EMBL" id="AZH25273.1"/>
    </source>
</evidence>
<evidence type="ECO:0000313" key="6">
    <source>
        <dbReference type="Proteomes" id="UP000282007"/>
    </source>
</evidence>
<organism evidence="4 5">
    <name type="scientific">Haloplanus aerogenes</name>
    <dbReference type="NCBI Taxonomy" id="660522"/>
    <lineage>
        <taxon>Archaea</taxon>
        <taxon>Methanobacteriati</taxon>
        <taxon>Methanobacteriota</taxon>
        <taxon>Stenosarchaea group</taxon>
        <taxon>Halobacteria</taxon>
        <taxon>Halobacteriales</taxon>
        <taxon>Haloferacaceae</taxon>
        <taxon>Haloplanus</taxon>
    </lineage>
</organism>
<evidence type="ECO:0000313" key="5">
    <source>
        <dbReference type="Proteomes" id="UP000277326"/>
    </source>
</evidence>
<gene>
    <name evidence="4" type="ORF">ATH50_0045</name>
    <name evidence="3" type="ORF">DU502_07720</name>
</gene>
<sequence>MTRSERASAEVDSPLSDIVYQVLGNERRRFVLELLTQQEEPIDIGTLAERVASLENDQSVGEISYDQRKSVYTGLYQNHLPLMERAGLIRSENGWDRIEITDQGSEIQQRLNGADEQSRTSNVLYVALSAFGIGLFLGSWFSVRTLVPAVGFVQGVGFGLSLLAVGYVLTK</sequence>
<evidence type="ECO:0000313" key="4">
    <source>
        <dbReference type="EMBL" id="RMB24965.1"/>
    </source>
</evidence>
<reference evidence="4" key="3">
    <citation type="submission" date="2018-10" db="EMBL/GenBank/DDBJ databases">
        <authorList>
            <person name="Whitman W."/>
            <person name="Huntemann M."/>
            <person name="Clum A."/>
            <person name="Pillay M."/>
            <person name="Palaniappan K."/>
            <person name="Varghese N."/>
            <person name="Mikhailova N."/>
            <person name="Stamatis D."/>
            <person name="Reddy T."/>
            <person name="Daum C."/>
            <person name="Shapiro N."/>
            <person name="Ivanova N."/>
            <person name="Kyrpides N."/>
            <person name="Woyke T."/>
        </authorList>
    </citation>
    <scope>NUCLEOTIDE SEQUENCE</scope>
    <source>
        <strain evidence="4">CGMCC 1.10124</strain>
    </source>
</reference>
<dbReference type="RefSeq" id="WP_124897044.1">
    <property type="nucleotide sequence ID" value="NZ_CP034145.1"/>
</dbReference>
<reference evidence="3 6" key="2">
    <citation type="submission" date="2018-07" db="EMBL/GenBank/DDBJ databases">
        <title>Genome sequences of Haloplanus aerogenes JCM 16430T.</title>
        <authorList>
            <person name="Kim Y.B."/>
            <person name="Roh S.W."/>
        </authorList>
    </citation>
    <scope>NUCLEOTIDE SEQUENCE [LARGE SCALE GENOMIC DNA]</scope>
    <source>
        <strain evidence="3 6">JCM 16430</strain>
    </source>
</reference>
<accession>A0A3M0DRW8</accession>
<dbReference type="KEGG" id="haer:DU502_07720"/>
<proteinExistence type="predicted"/>
<feature type="domain" description="DUF7344" evidence="2">
    <location>
        <begin position="20"/>
        <end position="92"/>
    </location>
</feature>
<dbReference type="InterPro" id="IPR036388">
    <property type="entry name" value="WH-like_DNA-bd_sf"/>
</dbReference>
<dbReference type="OrthoDB" id="331021at2157"/>
<evidence type="ECO:0000259" key="2">
    <source>
        <dbReference type="Pfam" id="PF24035"/>
    </source>
</evidence>
<dbReference type="EMBL" id="CP034145">
    <property type="protein sequence ID" value="AZH25273.1"/>
    <property type="molecule type" value="Genomic_DNA"/>
</dbReference>
<dbReference type="InterPro" id="IPR055768">
    <property type="entry name" value="DUF7344"/>
</dbReference>
<dbReference type="Gene3D" id="1.10.10.10">
    <property type="entry name" value="Winged helix-like DNA-binding domain superfamily/Winged helix DNA-binding domain"/>
    <property type="match status" value="1"/>
</dbReference>
<reference evidence="4 5" key="1">
    <citation type="journal article" date="2015" name="Stand. Genomic Sci.">
        <title>Genomic Encyclopedia of Bacterial and Archaeal Type Strains, Phase III: the genomes of soil and plant-associated and newly described type strains.</title>
        <authorList>
            <person name="Whitman W.B."/>
            <person name="Woyke T."/>
            <person name="Klenk H.P."/>
            <person name="Zhou Y."/>
            <person name="Lilburn T.G."/>
            <person name="Beck B.J."/>
            <person name="De Vos P."/>
            <person name="Vandamme P."/>
            <person name="Eisen J.A."/>
            <person name="Garrity G."/>
            <person name="Hugenholtz P."/>
            <person name="Kyrpides N.C."/>
        </authorList>
    </citation>
    <scope>NUCLEOTIDE SEQUENCE [LARGE SCALE GENOMIC DNA]</scope>
    <source>
        <strain evidence="4 5">CGMCC 1.10124</strain>
    </source>
</reference>
<keyword evidence="1" id="KW-0472">Membrane</keyword>
<keyword evidence="6" id="KW-1185">Reference proteome</keyword>